<dbReference type="Proteomes" id="UP000292702">
    <property type="component" value="Unassembled WGS sequence"/>
</dbReference>
<reference evidence="2 3" key="1">
    <citation type="submission" date="2018-11" db="EMBL/GenBank/DDBJ databases">
        <title>Genome assembly of Steccherinum ochraceum LE-BIN_3174, the white-rot fungus of the Steccherinaceae family (The Residual Polyporoid clade, Polyporales, Basidiomycota).</title>
        <authorList>
            <person name="Fedorova T.V."/>
            <person name="Glazunova O.A."/>
            <person name="Landesman E.O."/>
            <person name="Moiseenko K.V."/>
            <person name="Psurtseva N.V."/>
            <person name="Savinova O.S."/>
            <person name="Shakhova N.V."/>
            <person name="Tyazhelova T.V."/>
            <person name="Vasina D.V."/>
        </authorList>
    </citation>
    <scope>NUCLEOTIDE SEQUENCE [LARGE SCALE GENOMIC DNA]</scope>
    <source>
        <strain evidence="2 3">LE-BIN_3174</strain>
    </source>
</reference>
<accession>A0A4R0S3J0</accession>
<dbReference type="AlphaFoldDB" id="A0A4R0S3J0"/>
<dbReference type="EMBL" id="RWJN01000007">
    <property type="protein sequence ID" value="TCD71294.1"/>
    <property type="molecule type" value="Genomic_DNA"/>
</dbReference>
<proteinExistence type="predicted"/>
<organism evidence="2 3">
    <name type="scientific">Steccherinum ochraceum</name>
    <dbReference type="NCBI Taxonomy" id="92696"/>
    <lineage>
        <taxon>Eukaryota</taxon>
        <taxon>Fungi</taxon>
        <taxon>Dikarya</taxon>
        <taxon>Basidiomycota</taxon>
        <taxon>Agaricomycotina</taxon>
        <taxon>Agaricomycetes</taxon>
        <taxon>Polyporales</taxon>
        <taxon>Steccherinaceae</taxon>
        <taxon>Steccherinum</taxon>
    </lineage>
</organism>
<feature type="compositionally biased region" description="Polar residues" evidence="1">
    <location>
        <begin position="187"/>
        <end position="196"/>
    </location>
</feature>
<comment type="caution">
    <text evidence="2">The sequence shown here is derived from an EMBL/GenBank/DDBJ whole genome shotgun (WGS) entry which is preliminary data.</text>
</comment>
<evidence type="ECO:0000313" key="3">
    <source>
        <dbReference type="Proteomes" id="UP000292702"/>
    </source>
</evidence>
<evidence type="ECO:0000313" key="2">
    <source>
        <dbReference type="EMBL" id="TCD71294.1"/>
    </source>
</evidence>
<gene>
    <name evidence="2" type="ORF">EIP91_011065</name>
</gene>
<name>A0A4R0S3J0_9APHY</name>
<keyword evidence="3" id="KW-1185">Reference proteome</keyword>
<feature type="region of interest" description="Disordered" evidence="1">
    <location>
        <begin position="160"/>
        <end position="196"/>
    </location>
</feature>
<protein>
    <submittedName>
        <fullName evidence="2">Uncharacterized protein</fullName>
    </submittedName>
</protein>
<evidence type="ECO:0000256" key="1">
    <source>
        <dbReference type="SAM" id="MobiDB-lite"/>
    </source>
</evidence>
<sequence length="196" mass="20317">MVTHLVATPTNTALKITASPAVTIIPAGPTPGILPQVPEVDTTTVTPVVADTTALAMAPSITRPLRTRTVATAGTLSLCTTPSRITRRITRIHHLTATGVTRILPRCETVESTTTPVLPRGTAPLMLITIAVIKVPFIAVTPMGLRGLVSNSADSLAEETVVAPHPDRGAATSSPTLARAEPLTTKVAPSTSFEVP</sequence>